<gene>
    <name evidence="1" type="ORF">TSAR_004831</name>
</gene>
<evidence type="ECO:0000313" key="1">
    <source>
        <dbReference type="EMBL" id="OXU20314.1"/>
    </source>
</evidence>
<protein>
    <submittedName>
        <fullName evidence="1">Uncharacterized protein</fullName>
    </submittedName>
</protein>
<dbReference type="Proteomes" id="UP000215335">
    <property type="component" value="Unassembled WGS sequence"/>
</dbReference>
<reference evidence="1 2" key="1">
    <citation type="journal article" date="2017" name="Curr. Biol.">
        <title>The Evolution of Venom by Co-option of Single-Copy Genes.</title>
        <authorList>
            <person name="Martinson E.O."/>
            <person name="Mrinalini"/>
            <person name="Kelkar Y.D."/>
            <person name="Chang C.H."/>
            <person name="Werren J.H."/>
        </authorList>
    </citation>
    <scope>NUCLEOTIDE SEQUENCE [LARGE SCALE GENOMIC DNA]</scope>
    <source>
        <strain evidence="1 2">Alberta</strain>
        <tissue evidence="1">Whole body</tissue>
    </source>
</reference>
<dbReference type="EMBL" id="NNAY01002917">
    <property type="protein sequence ID" value="OXU20314.1"/>
    <property type="molecule type" value="Genomic_DNA"/>
</dbReference>
<evidence type="ECO:0000313" key="2">
    <source>
        <dbReference type="Proteomes" id="UP000215335"/>
    </source>
</evidence>
<sequence length="126" mass="14845">MEISRRSKAFSCPYSFGYFAVKLDDSNRDKDEHFDNFRLRLQHLLQKAEYQLRNSQPHLSNLFIKMVFVRELPSTLYQNVYDSAPECLDDALKLADHFYYTNSAKYRPIISNQRSVTSTKIPEDVP</sequence>
<organism evidence="1 2">
    <name type="scientific">Trichomalopsis sarcophagae</name>
    <dbReference type="NCBI Taxonomy" id="543379"/>
    <lineage>
        <taxon>Eukaryota</taxon>
        <taxon>Metazoa</taxon>
        <taxon>Ecdysozoa</taxon>
        <taxon>Arthropoda</taxon>
        <taxon>Hexapoda</taxon>
        <taxon>Insecta</taxon>
        <taxon>Pterygota</taxon>
        <taxon>Neoptera</taxon>
        <taxon>Endopterygota</taxon>
        <taxon>Hymenoptera</taxon>
        <taxon>Apocrita</taxon>
        <taxon>Proctotrupomorpha</taxon>
        <taxon>Chalcidoidea</taxon>
        <taxon>Pteromalidae</taxon>
        <taxon>Pteromalinae</taxon>
        <taxon>Trichomalopsis</taxon>
    </lineage>
</organism>
<keyword evidence="2" id="KW-1185">Reference proteome</keyword>
<accession>A0A232EPN1</accession>
<name>A0A232EPN1_9HYME</name>
<proteinExistence type="predicted"/>
<dbReference type="AlphaFoldDB" id="A0A232EPN1"/>
<comment type="caution">
    <text evidence="1">The sequence shown here is derived from an EMBL/GenBank/DDBJ whole genome shotgun (WGS) entry which is preliminary data.</text>
</comment>